<organism evidence="1">
    <name type="scientific">uncultured Caudovirales phage</name>
    <dbReference type="NCBI Taxonomy" id="2100421"/>
    <lineage>
        <taxon>Viruses</taxon>
        <taxon>Duplodnaviria</taxon>
        <taxon>Heunggongvirae</taxon>
        <taxon>Uroviricota</taxon>
        <taxon>Caudoviricetes</taxon>
        <taxon>Peduoviridae</taxon>
        <taxon>Maltschvirus</taxon>
        <taxon>Maltschvirus maltsch</taxon>
    </lineage>
</organism>
<protein>
    <submittedName>
        <fullName evidence="1">Uncharacterized protein</fullName>
    </submittedName>
</protein>
<sequence length="205" mass="21006">MLKVANSVINASQITGVLPVVNGGTGVTTSTGTGNTVLSAAPTLSGDVSLSTGNLVQGTAAKGVNFTANTPLAGMTSQLLNNYEEGSWTPLVVPSAGAITTQSGEGFYVKVGRSVTVYGCVRITTAGTATGALSIRQFPFTAINTAFNARANAAVLRNNGPNGDSFQIYLNDNTVIASTASFNGLLDPPMLDGYEYVFGFTYIST</sequence>
<evidence type="ECO:0000313" key="1">
    <source>
        <dbReference type="EMBL" id="CAB4188431.1"/>
    </source>
</evidence>
<name>A0A6J5R4C1_9CAUD</name>
<reference evidence="1" key="1">
    <citation type="submission" date="2020-05" db="EMBL/GenBank/DDBJ databases">
        <authorList>
            <person name="Chiriac C."/>
            <person name="Salcher M."/>
            <person name="Ghai R."/>
            <person name="Kavagutti S V."/>
        </authorList>
    </citation>
    <scope>NUCLEOTIDE SEQUENCE</scope>
</reference>
<gene>
    <name evidence="1" type="ORF">UFOVP1176_18</name>
</gene>
<accession>A0A6J5R4C1</accession>
<proteinExistence type="predicted"/>
<dbReference type="EMBL" id="LR797122">
    <property type="protein sequence ID" value="CAB4188431.1"/>
    <property type="molecule type" value="Genomic_DNA"/>
</dbReference>